<evidence type="ECO:0000256" key="9">
    <source>
        <dbReference type="ARBA" id="ARBA00022807"/>
    </source>
</evidence>
<evidence type="ECO:0000313" key="19">
    <source>
        <dbReference type="Proteomes" id="UP000759131"/>
    </source>
</evidence>
<evidence type="ECO:0000256" key="11">
    <source>
        <dbReference type="ARBA" id="ARBA00023214"/>
    </source>
</evidence>
<keyword evidence="7" id="KW-0645">Protease</keyword>
<dbReference type="Gene3D" id="3.90.70.10">
    <property type="entry name" value="Cysteine proteinases"/>
    <property type="match status" value="3"/>
</dbReference>
<evidence type="ECO:0000256" key="5">
    <source>
        <dbReference type="ARBA" id="ARBA00012059"/>
    </source>
</evidence>
<dbReference type="GO" id="GO:0006508">
    <property type="term" value="P:proteolysis"/>
    <property type="evidence" value="ECO:0007669"/>
    <property type="project" value="UniProtKB-KW"/>
</dbReference>
<evidence type="ECO:0000256" key="13">
    <source>
        <dbReference type="ARBA" id="ARBA00029779"/>
    </source>
</evidence>
<dbReference type="OrthoDB" id="3789175at2759"/>
<dbReference type="InterPro" id="IPR000169">
    <property type="entry name" value="Pept_cys_AS"/>
</dbReference>
<dbReference type="EC" id="3.4.14.1" evidence="5"/>
<keyword evidence="9" id="KW-0788">Thiol protease</keyword>
<dbReference type="PROSITE" id="PS00640">
    <property type="entry name" value="THIOL_PROTEASE_ASN"/>
    <property type="match status" value="3"/>
</dbReference>
<dbReference type="PROSITE" id="PS00639">
    <property type="entry name" value="THIOL_PROTEASE_HIS"/>
    <property type="match status" value="2"/>
</dbReference>
<dbReference type="InterPro" id="IPR014882">
    <property type="entry name" value="CathepsinC_exc"/>
</dbReference>
<keyword evidence="10" id="KW-1015">Disulfide bond</keyword>
<dbReference type="InterPro" id="IPR036496">
    <property type="entry name" value="CathepsinC_exc_dom_sf"/>
</dbReference>
<keyword evidence="19" id="KW-1185">Reference proteome</keyword>
<dbReference type="SUPFAM" id="SSF75001">
    <property type="entry name" value="Dipeptidyl peptidase I (cathepsin C), exclusion domain"/>
    <property type="match status" value="3"/>
</dbReference>
<dbReference type="Gene3D" id="2.40.128.80">
    <property type="entry name" value="Cathepsin C, exclusion domain"/>
    <property type="match status" value="3"/>
</dbReference>
<evidence type="ECO:0000256" key="15">
    <source>
        <dbReference type="ARBA" id="ARBA00032961"/>
    </source>
</evidence>
<dbReference type="Pfam" id="PF00112">
    <property type="entry name" value="Peptidase_C1"/>
    <property type="match status" value="3"/>
</dbReference>
<dbReference type="PRINTS" id="PR00705">
    <property type="entry name" value="PAPAIN"/>
</dbReference>
<dbReference type="InterPro" id="IPR000668">
    <property type="entry name" value="Peptidase_C1A_C"/>
</dbReference>
<evidence type="ECO:0000313" key="18">
    <source>
        <dbReference type="EMBL" id="CAD7622422.1"/>
    </source>
</evidence>
<keyword evidence="8" id="KW-0378">Hydrolase</keyword>
<evidence type="ECO:0000256" key="3">
    <source>
        <dbReference type="ARBA" id="ARBA00008455"/>
    </source>
</evidence>
<dbReference type="Proteomes" id="UP000759131">
    <property type="component" value="Unassembled WGS sequence"/>
</dbReference>
<dbReference type="GO" id="GO:0008239">
    <property type="term" value="F:dipeptidyl-peptidase activity"/>
    <property type="evidence" value="ECO:0007669"/>
    <property type="project" value="UniProtKB-EC"/>
</dbReference>
<feature type="domain" description="Peptidase C1A papain C-terminal" evidence="17">
    <location>
        <begin position="637"/>
        <end position="869"/>
    </location>
</feature>
<evidence type="ECO:0000259" key="17">
    <source>
        <dbReference type="SMART" id="SM00645"/>
    </source>
</evidence>
<evidence type="ECO:0000256" key="7">
    <source>
        <dbReference type="ARBA" id="ARBA00022670"/>
    </source>
</evidence>
<evidence type="ECO:0000256" key="2">
    <source>
        <dbReference type="ARBA" id="ARBA00001923"/>
    </source>
</evidence>
<evidence type="ECO:0000256" key="1">
    <source>
        <dbReference type="ARBA" id="ARBA00000738"/>
    </source>
</evidence>
<comment type="function">
    <text evidence="16">Thiol protease. Has dipeptidylpeptidase activity. Active against a broad range of dipeptide substrates composed of both polar and hydrophobic amino acids. Proline cannot occupy the P1 position and arginine cannot occupy the P2 position of the substrate. Can act as both an exopeptidase and endopeptidase. Activates serine proteases such as elastase, cathepsin G and granzymes A and B.</text>
</comment>
<proteinExistence type="inferred from homology"/>
<dbReference type="PANTHER" id="PTHR12411">
    <property type="entry name" value="CYSTEINE PROTEASE FAMILY C1-RELATED"/>
    <property type="match status" value="1"/>
</dbReference>
<dbReference type="SMART" id="SM00645">
    <property type="entry name" value="Pept_C1"/>
    <property type="match status" value="3"/>
</dbReference>
<evidence type="ECO:0000256" key="6">
    <source>
        <dbReference type="ARBA" id="ARBA00014709"/>
    </source>
</evidence>
<evidence type="ECO:0000256" key="14">
    <source>
        <dbReference type="ARBA" id="ARBA00030778"/>
    </source>
</evidence>
<dbReference type="Pfam" id="PF08773">
    <property type="entry name" value="CathepsinC_exc"/>
    <property type="match status" value="3"/>
</dbReference>
<dbReference type="SUPFAM" id="SSF54001">
    <property type="entry name" value="Cysteine proteinases"/>
    <property type="match status" value="3"/>
</dbReference>
<comment type="catalytic activity">
    <reaction evidence="1">
        <text>Release of an N-terminal dipeptide, Xaa-Yaa-|-Zaa-, except when Xaa is Arg or Lys, or Yaa or Zaa is Pro.</text>
        <dbReference type="EC" id="3.4.14.1"/>
    </reaction>
</comment>
<accession>A0A7R9PVM1</accession>
<dbReference type="GO" id="GO:0008234">
    <property type="term" value="F:cysteine-type peptidase activity"/>
    <property type="evidence" value="ECO:0007669"/>
    <property type="project" value="UniProtKB-KW"/>
</dbReference>
<dbReference type="EMBL" id="CAJPIZ010001089">
    <property type="protein sequence ID" value="CAG2102852.1"/>
    <property type="molecule type" value="Genomic_DNA"/>
</dbReference>
<evidence type="ECO:0000256" key="12">
    <source>
        <dbReference type="ARBA" id="ARBA00029762"/>
    </source>
</evidence>
<dbReference type="PROSITE" id="PS00139">
    <property type="entry name" value="THIOL_PROTEASE_CYS"/>
    <property type="match status" value="3"/>
</dbReference>
<sequence length="1356" mass="150455">MPMVLCATRGSADTPANCTYEDIRGVWQFSESERSNDKTEICNGSQILVNKVKFELLFPNIAVDELGNKGIWTVVYNQGFEVIINYRKYFAFSAYSASGHNVTSYCHKTLPGWSHDVLGHNWACFKGQRVSGSQEPKTYTRKLRAPLGIFWQNQLAIQEMNTMQTLWTAKHYPRLDGKFMKDIHNMKGGSKSRIISPPSPAPVTAEIRRQAAQLPDHFDWRNVSGVNYVSPVRNQGSCGSCYAFSSVGMIEARLRVATNNTVQEILSPQDVVSCSEYAQGCDGGFPYLIAGKYGQDFGLVDESCYPYVGTNGRCEEKRCLRHYTAQYDYVGGYYGACNEELMRLSLVKRGPLSVSFEVYDDFMSYASGIYKHTGVTHNGLRFDPFEITNHAVLAVGYGVENGQKYWIVKNSWGAGWGESGYFRISRVSQCGVGADTPADCRYEQIRGVWVFSESERTADRSEKCDGSQHLVNKVRVELQYPNTAVDQFGNKGTWTLIYNQGFEVIVNNRKYFAFSNYTQKGSVVTSYCHQTSPGWSHDVLGHNWACYTGERVTGDRTPNTHIDRTAKQLDGVFTQSPDAIQKINAIQKSWTARHYPQFEGMSRTDMYLMSGGPKSRILSPPSPAPVTPEVSRLAAQLPDHFDWRDVNGVNFVSDVRNQGGCGSCYAFGAIGMIEGRLRVLTNNTEAVDLSEQDVVSCSAYSQKCDGGFPYLIAGRYGQDFGLTLESTVPYTGRNDKCATKATAERYYTAEYHYVGGYYGACNEELMRLALVNNGPLAVSFEVYGDFSGYQGGIYKHTKVSLSDSNAEFDPFAITNHVVTIVGYGTDDKTGQKYWIVKNSWGAGWGLKGYFLISRGNNEANIERSISTNYGSTVFGIQLCDNKVKQTMLKTNHCLVALLVAVVCVGELTADTPVNCSYEEIRGVWEFSESARTAERTEVCDPKVGFKVANKFKVTLLYPNIATDEFGHNGTWTLVYNQGFEVIIHNRKYYSFSDYTQKGNVVTSICNRTTRQGPGGWSHDALGHNWACYSGQRLTGPHAVKTHTIDDVEAFSAGVFTQNPDVVDKINAVQSSWTAKHYPQFEGKSLKYMHHMHGGPNSRIFNYPSPAPVTPEVQAQADALPESFDWRNVSGVSYVTSVKDQGGCGSCYAFGALGMIEGRLKLATNNTESIDLSEQDVVSCSLYNQGCAGGFPYLVAGKYAQDYGVTLEKNNPYKGSDTKCSTPAGAERIYAASYGYVGGYYGGCNEELMRISLVRDGPLAISFKYGMFDDFVSYGSGIYTPTEVKHDINGEYNPFIEVNHAVLIVGYGKDAKTGKKYWIVKNSWGASWGDHGYFQIERGVNSKGVESIAVEAIPIPY</sequence>
<feature type="domain" description="Peptidase C1A papain C-terminal" evidence="17">
    <location>
        <begin position="214"/>
        <end position="440"/>
    </location>
</feature>
<evidence type="ECO:0000256" key="10">
    <source>
        <dbReference type="ARBA" id="ARBA00023157"/>
    </source>
</evidence>
<comment type="subunit">
    <text evidence="4">Tetramer of heterotrimers consisting of exclusion domain, heavy- and light chains.</text>
</comment>
<reference evidence="18" key="1">
    <citation type="submission" date="2020-11" db="EMBL/GenBank/DDBJ databases">
        <authorList>
            <person name="Tran Van P."/>
        </authorList>
    </citation>
    <scope>NUCLEOTIDE SEQUENCE</scope>
</reference>
<keyword evidence="11" id="KW-0868">Chloride</keyword>
<comment type="similarity">
    <text evidence="3">Belongs to the peptidase C1 family.</text>
</comment>
<dbReference type="InterPro" id="IPR013128">
    <property type="entry name" value="Peptidase_C1A"/>
</dbReference>
<dbReference type="FunFam" id="2.40.128.80:FF:000003">
    <property type="entry name" value="Cathepsin C"/>
    <property type="match status" value="3"/>
</dbReference>
<protein>
    <recommendedName>
        <fullName evidence="6">Dipeptidyl peptidase 1</fullName>
        <ecNumber evidence="5">3.4.14.1</ecNumber>
    </recommendedName>
    <alternativeName>
        <fullName evidence="13">Cathepsin C</fullName>
    </alternativeName>
    <alternativeName>
        <fullName evidence="12">Cathepsin J</fullName>
    </alternativeName>
    <alternativeName>
        <fullName evidence="15">Dipeptidyl peptidase I</fullName>
    </alternativeName>
    <alternativeName>
        <fullName evidence="14">Dipeptidyl transferase</fullName>
    </alternativeName>
</protein>
<organism evidence="18">
    <name type="scientific">Medioppia subpectinata</name>
    <dbReference type="NCBI Taxonomy" id="1979941"/>
    <lineage>
        <taxon>Eukaryota</taxon>
        <taxon>Metazoa</taxon>
        <taxon>Ecdysozoa</taxon>
        <taxon>Arthropoda</taxon>
        <taxon>Chelicerata</taxon>
        <taxon>Arachnida</taxon>
        <taxon>Acari</taxon>
        <taxon>Acariformes</taxon>
        <taxon>Sarcoptiformes</taxon>
        <taxon>Oribatida</taxon>
        <taxon>Brachypylina</taxon>
        <taxon>Oppioidea</taxon>
        <taxon>Oppiidae</taxon>
        <taxon>Medioppia</taxon>
    </lineage>
</organism>
<evidence type="ECO:0000256" key="8">
    <source>
        <dbReference type="ARBA" id="ARBA00022801"/>
    </source>
</evidence>
<feature type="domain" description="Peptidase C1A papain C-terminal" evidence="17">
    <location>
        <begin position="1119"/>
        <end position="1352"/>
    </location>
</feature>
<evidence type="ECO:0000256" key="16">
    <source>
        <dbReference type="ARBA" id="ARBA00045556"/>
    </source>
</evidence>
<dbReference type="EMBL" id="OC855664">
    <property type="protein sequence ID" value="CAD7622422.1"/>
    <property type="molecule type" value="Genomic_DNA"/>
</dbReference>
<dbReference type="InterPro" id="IPR025660">
    <property type="entry name" value="Pept_his_AS"/>
</dbReference>
<comment type="cofactor">
    <cofactor evidence="2">
        <name>chloride</name>
        <dbReference type="ChEBI" id="CHEBI:17996"/>
    </cofactor>
</comment>
<dbReference type="InterPro" id="IPR038765">
    <property type="entry name" value="Papain-like_cys_pep_sf"/>
</dbReference>
<name>A0A7R9PVM1_9ACAR</name>
<dbReference type="InterPro" id="IPR025661">
    <property type="entry name" value="Pept_asp_AS"/>
</dbReference>
<gene>
    <name evidence="18" type="ORF">OSB1V03_LOCUS2885</name>
</gene>
<evidence type="ECO:0000256" key="4">
    <source>
        <dbReference type="ARBA" id="ARBA00011610"/>
    </source>
</evidence>